<evidence type="ECO:0000313" key="3">
    <source>
        <dbReference type="Proteomes" id="UP001073227"/>
    </source>
</evidence>
<dbReference type="SUPFAM" id="SSF140683">
    <property type="entry name" value="SP0561-like"/>
    <property type="match status" value="1"/>
</dbReference>
<dbReference type="InterPro" id="IPR023883">
    <property type="entry name" value="CHP03980_redox-disulphide"/>
</dbReference>
<evidence type="ECO:0000313" key="2">
    <source>
        <dbReference type="EMBL" id="MCY0148364.1"/>
    </source>
</evidence>
<dbReference type="EMBL" id="JAOVZR010000001">
    <property type="protein sequence ID" value="MCY0148364.1"/>
    <property type="molecule type" value="Genomic_DNA"/>
</dbReference>
<dbReference type="RefSeq" id="WP_267653933.1">
    <property type="nucleotide sequence ID" value="NZ_JAOVZR010000001.1"/>
</dbReference>
<dbReference type="PANTHER" id="PTHR39341">
    <property type="entry name" value="BSL7085 PROTEIN"/>
    <property type="match status" value="1"/>
</dbReference>
<organism evidence="2 3">
    <name type="scientific">Hoeflea algicola</name>
    <dbReference type="NCBI Taxonomy" id="2983763"/>
    <lineage>
        <taxon>Bacteria</taxon>
        <taxon>Pseudomonadati</taxon>
        <taxon>Pseudomonadota</taxon>
        <taxon>Alphaproteobacteria</taxon>
        <taxon>Hyphomicrobiales</taxon>
        <taxon>Rhizobiaceae</taxon>
        <taxon>Hoeflea</taxon>
    </lineage>
</organism>
<keyword evidence="3" id="KW-1185">Reference proteome</keyword>
<dbReference type="Proteomes" id="UP001073227">
    <property type="component" value="Unassembled WGS sequence"/>
</dbReference>
<accession>A0ABT3Z9G3</accession>
<evidence type="ECO:0000259" key="1">
    <source>
        <dbReference type="Pfam" id="PF08984"/>
    </source>
</evidence>
<name>A0ABT3Z9G3_9HYPH</name>
<dbReference type="InterPro" id="IPR038062">
    <property type="entry name" value="ScdA-like_N_sf"/>
</dbReference>
<dbReference type="NCBIfam" id="TIGR03980">
    <property type="entry name" value="prismane_assoc"/>
    <property type="match status" value="1"/>
</dbReference>
<comment type="caution">
    <text evidence="2">The sequence shown here is derived from an EMBL/GenBank/DDBJ whole genome shotgun (WGS) entry which is preliminary data.</text>
</comment>
<dbReference type="InterPro" id="IPR015077">
    <property type="entry name" value="DUF1858"/>
</dbReference>
<reference evidence="2" key="1">
    <citation type="submission" date="2022-10" db="EMBL/GenBank/DDBJ databases">
        <title>Hoeflea sp. G2-23, isolated from marine algae.</title>
        <authorList>
            <person name="Kristyanto S."/>
            <person name="Kim J.M."/>
            <person name="Jeon C.O."/>
        </authorList>
    </citation>
    <scope>NUCLEOTIDE SEQUENCE</scope>
    <source>
        <strain evidence="2">G2-23</strain>
    </source>
</reference>
<dbReference type="Gene3D" id="1.10.3910.10">
    <property type="entry name" value="SP0561-like"/>
    <property type="match status" value="1"/>
</dbReference>
<gene>
    <name evidence="2" type="ORF">OEG84_11745</name>
</gene>
<sequence>MGKQEITIDMSMDVVMSHYPQTIAVLLALKMHCVGCVLSSFHSVGDAAHEHSRDAEPLLDMLNSAIAPDDKG</sequence>
<protein>
    <submittedName>
        <fullName evidence="2">DUF1858 domain-containing protein</fullName>
    </submittedName>
</protein>
<dbReference type="Pfam" id="PF08984">
    <property type="entry name" value="DUF1858"/>
    <property type="match status" value="1"/>
</dbReference>
<proteinExistence type="predicted"/>
<feature type="domain" description="DUF1858" evidence="1">
    <location>
        <begin position="6"/>
        <end position="57"/>
    </location>
</feature>
<dbReference type="PANTHER" id="PTHR39341:SF1">
    <property type="entry name" value="DUF1858 DOMAIN-CONTAINING PROTEIN"/>
    <property type="match status" value="1"/>
</dbReference>